<feature type="domain" description="Leucine-rich repeat-containing N-terminal plant-type" evidence="8">
    <location>
        <begin position="21"/>
        <end position="55"/>
    </location>
</feature>
<evidence type="ECO:0000256" key="2">
    <source>
        <dbReference type="ARBA" id="ARBA00022475"/>
    </source>
</evidence>
<evidence type="ECO:0000256" key="7">
    <source>
        <dbReference type="SAM" id="SignalP"/>
    </source>
</evidence>
<dbReference type="Pfam" id="PF13855">
    <property type="entry name" value="LRR_8"/>
    <property type="match status" value="1"/>
</dbReference>
<dbReference type="InterPro" id="IPR001611">
    <property type="entry name" value="Leu-rich_rpt"/>
</dbReference>
<keyword evidence="5" id="KW-0677">Repeat</keyword>
<evidence type="ECO:0000313" key="10">
    <source>
        <dbReference type="Proteomes" id="UP001324115"/>
    </source>
</evidence>
<dbReference type="Pfam" id="PF08263">
    <property type="entry name" value="LRRNT_2"/>
    <property type="match status" value="1"/>
</dbReference>
<dbReference type="SUPFAM" id="SSF52058">
    <property type="entry name" value="L domain-like"/>
    <property type="match status" value="1"/>
</dbReference>
<sequence length="185" mass="20066">MLIRFLVCFVFAVAIASVDCNSEGDALISWKLKLVDPNGVLQSWDPTLVNPCTWDLGNAGLSGPLVPQLGTLANLQYLEVFGNNLTGTIPTAIANLTKLVSLDLYQNQFNGAIPESLGNLVSLSFLRLNSNKFSGILPVKVIQLVRYGNLRILNVSENQLAGTVHRKTTSGFAVTKIIQDPRAQK</sequence>
<evidence type="ECO:0000256" key="6">
    <source>
        <dbReference type="ARBA" id="ARBA00023136"/>
    </source>
</evidence>
<protein>
    <recommendedName>
        <fullName evidence="8">Leucine-rich repeat-containing N-terminal plant-type domain-containing protein</fullName>
    </recommendedName>
</protein>
<keyword evidence="10" id="KW-1185">Reference proteome</keyword>
<proteinExistence type="predicted"/>
<dbReference type="InterPro" id="IPR032675">
    <property type="entry name" value="LRR_dom_sf"/>
</dbReference>
<dbReference type="EMBL" id="JAXUIC010000003">
    <property type="protein sequence ID" value="KAK4597517.1"/>
    <property type="molecule type" value="Genomic_DNA"/>
</dbReference>
<dbReference type="AlphaFoldDB" id="A0AAN7FNJ9"/>
<dbReference type="FunFam" id="3.80.10.10:FF:000299">
    <property type="entry name" value="Piriformospora indica-insensitive protein 2"/>
    <property type="match status" value="1"/>
</dbReference>
<evidence type="ECO:0000256" key="1">
    <source>
        <dbReference type="ARBA" id="ARBA00004236"/>
    </source>
</evidence>
<dbReference type="InterPro" id="IPR013210">
    <property type="entry name" value="LRR_N_plant-typ"/>
</dbReference>
<evidence type="ECO:0000256" key="5">
    <source>
        <dbReference type="ARBA" id="ARBA00022737"/>
    </source>
</evidence>
<name>A0AAN7FNJ9_QUERU</name>
<evidence type="ECO:0000259" key="8">
    <source>
        <dbReference type="Pfam" id="PF08263"/>
    </source>
</evidence>
<feature type="signal peptide" evidence="7">
    <location>
        <begin position="1"/>
        <end position="20"/>
    </location>
</feature>
<comment type="caution">
    <text evidence="9">The sequence shown here is derived from an EMBL/GenBank/DDBJ whole genome shotgun (WGS) entry which is preliminary data.</text>
</comment>
<feature type="chain" id="PRO_5042952420" description="Leucine-rich repeat-containing N-terminal plant-type domain-containing protein" evidence="7">
    <location>
        <begin position="21"/>
        <end position="185"/>
    </location>
</feature>
<keyword evidence="4 7" id="KW-0732">Signal</keyword>
<keyword evidence="3" id="KW-0433">Leucine-rich repeat</keyword>
<gene>
    <name evidence="9" type="ORF">RGQ29_015158</name>
</gene>
<evidence type="ECO:0000313" key="9">
    <source>
        <dbReference type="EMBL" id="KAK4597517.1"/>
    </source>
</evidence>
<evidence type="ECO:0000256" key="4">
    <source>
        <dbReference type="ARBA" id="ARBA00022729"/>
    </source>
</evidence>
<evidence type="ECO:0000256" key="3">
    <source>
        <dbReference type="ARBA" id="ARBA00022614"/>
    </source>
</evidence>
<comment type="subcellular location">
    <subcellularLocation>
        <location evidence="1">Cell membrane</location>
    </subcellularLocation>
</comment>
<dbReference type="Proteomes" id="UP001324115">
    <property type="component" value="Unassembled WGS sequence"/>
</dbReference>
<keyword evidence="2" id="KW-1003">Cell membrane</keyword>
<organism evidence="9 10">
    <name type="scientific">Quercus rubra</name>
    <name type="common">Northern red oak</name>
    <name type="synonym">Quercus borealis</name>
    <dbReference type="NCBI Taxonomy" id="3512"/>
    <lineage>
        <taxon>Eukaryota</taxon>
        <taxon>Viridiplantae</taxon>
        <taxon>Streptophyta</taxon>
        <taxon>Embryophyta</taxon>
        <taxon>Tracheophyta</taxon>
        <taxon>Spermatophyta</taxon>
        <taxon>Magnoliopsida</taxon>
        <taxon>eudicotyledons</taxon>
        <taxon>Gunneridae</taxon>
        <taxon>Pentapetalae</taxon>
        <taxon>rosids</taxon>
        <taxon>fabids</taxon>
        <taxon>Fagales</taxon>
        <taxon>Fagaceae</taxon>
        <taxon>Quercus</taxon>
    </lineage>
</organism>
<dbReference type="PANTHER" id="PTHR47988">
    <property type="entry name" value="SOMATIC EMBRYOGENESIS RECEPTOR KINASE 1"/>
    <property type="match status" value="1"/>
</dbReference>
<accession>A0AAN7FNJ9</accession>
<dbReference type="GO" id="GO:0005886">
    <property type="term" value="C:plasma membrane"/>
    <property type="evidence" value="ECO:0007669"/>
    <property type="project" value="UniProtKB-SubCell"/>
</dbReference>
<dbReference type="Gene3D" id="3.80.10.10">
    <property type="entry name" value="Ribonuclease Inhibitor"/>
    <property type="match status" value="1"/>
</dbReference>
<reference evidence="9 10" key="1">
    <citation type="journal article" date="2023" name="G3 (Bethesda)">
        <title>A haplotype-resolved chromosome-scale genome for Quercus rubra L. provides insights into the genetics of adaptive traits for red oak species.</title>
        <authorList>
            <person name="Kapoor B."/>
            <person name="Jenkins J."/>
            <person name="Schmutz J."/>
            <person name="Zhebentyayeva T."/>
            <person name="Kuelheim C."/>
            <person name="Coggeshall M."/>
            <person name="Heim C."/>
            <person name="Lasky J.R."/>
            <person name="Leites L."/>
            <person name="Islam-Faridi N."/>
            <person name="Romero-Severson J."/>
            <person name="DeLeo V.L."/>
            <person name="Lucas S.M."/>
            <person name="Lazic D."/>
            <person name="Gailing O."/>
            <person name="Carlson J."/>
            <person name="Staton M."/>
        </authorList>
    </citation>
    <scope>NUCLEOTIDE SEQUENCE [LARGE SCALE GENOMIC DNA]</scope>
    <source>
        <strain evidence="9">Pseudo-F2</strain>
    </source>
</reference>
<keyword evidence="6" id="KW-0472">Membrane</keyword>